<organism evidence="2 3">
    <name type="scientific">Bionectria ochroleuca</name>
    <name type="common">Gliocladium roseum</name>
    <dbReference type="NCBI Taxonomy" id="29856"/>
    <lineage>
        <taxon>Eukaryota</taxon>
        <taxon>Fungi</taxon>
        <taxon>Dikarya</taxon>
        <taxon>Ascomycota</taxon>
        <taxon>Pezizomycotina</taxon>
        <taxon>Sordariomycetes</taxon>
        <taxon>Hypocreomycetidae</taxon>
        <taxon>Hypocreales</taxon>
        <taxon>Bionectriaceae</taxon>
        <taxon>Clonostachys</taxon>
    </lineage>
</organism>
<evidence type="ECO:0000256" key="1">
    <source>
        <dbReference type="SAM" id="MobiDB-lite"/>
    </source>
</evidence>
<reference evidence="2 3" key="1">
    <citation type="submission" date="2019-06" db="EMBL/GenBank/DDBJ databases">
        <authorList>
            <person name="Broberg M."/>
        </authorList>
    </citation>
    <scope>NUCLEOTIDE SEQUENCE [LARGE SCALE GENOMIC DNA]</scope>
</reference>
<keyword evidence="3" id="KW-1185">Reference proteome</keyword>
<name>A0ABY6UKQ4_BIOOC</name>
<proteinExistence type="predicted"/>
<evidence type="ECO:0000313" key="2">
    <source>
        <dbReference type="EMBL" id="VUC31825.1"/>
    </source>
</evidence>
<feature type="compositionally biased region" description="Acidic residues" evidence="1">
    <location>
        <begin position="108"/>
        <end position="123"/>
    </location>
</feature>
<gene>
    <name evidence="2" type="ORF">CLO192961_LOCUS315678</name>
</gene>
<sequence>MPSDTPIRSSHSTLLSLMARKAYLNMAKLEQVYLHHLFIRTDAVTSDEVRNQVEYLTWDTEDWTPENHPLFVARNQSIVAFLERWVSISERCRWSAERNADLWKEEKGAEEEGEEEEEEEEEGGGATTRSPSRASTETVAETKAAPQAYSIVNAYQVVQLMAHIERFEHFEMQMKQSIHNEKQKLARKDLREEPAISQMMRLGKYARVMMMKSHGRKSKLRHCVSVDEV</sequence>
<accession>A0ABY6UKQ4</accession>
<dbReference type="EMBL" id="CABFNS010000837">
    <property type="protein sequence ID" value="VUC31825.1"/>
    <property type="molecule type" value="Genomic_DNA"/>
</dbReference>
<feature type="compositionally biased region" description="Polar residues" evidence="1">
    <location>
        <begin position="127"/>
        <end position="139"/>
    </location>
</feature>
<evidence type="ECO:0000313" key="3">
    <source>
        <dbReference type="Proteomes" id="UP000766486"/>
    </source>
</evidence>
<dbReference type="Proteomes" id="UP000766486">
    <property type="component" value="Unassembled WGS sequence"/>
</dbReference>
<feature type="region of interest" description="Disordered" evidence="1">
    <location>
        <begin position="104"/>
        <end position="142"/>
    </location>
</feature>
<protein>
    <submittedName>
        <fullName evidence="2">Uncharacterized protein</fullName>
    </submittedName>
</protein>
<comment type="caution">
    <text evidence="2">The sequence shown here is derived from an EMBL/GenBank/DDBJ whole genome shotgun (WGS) entry which is preliminary data.</text>
</comment>